<protein>
    <submittedName>
        <fullName evidence="2">TetR family transcriptional regulator</fullName>
    </submittedName>
</protein>
<dbReference type="SUPFAM" id="SSF48498">
    <property type="entry name" value="Tetracyclin repressor-like, C-terminal domain"/>
    <property type="match status" value="1"/>
</dbReference>
<dbReference type="EMBL" id="PXNS01000017">
    <property type="protein sequence ID" value="PTL89104.1"/>
    <property type="molecule type" value="Genomic_DNA"/>
</dbReference>
<dbReference type="InterPro" id="IPR013573">
    <property type="entry name" value="Tscrpt_reg_YcdC_C"/>
</dbReference>
<organism evidence="2 3">
    <name type="scientific">Halomonas litopenaei</name>
    <dbReference type="NCBI Taxonomy" id="2109328"/>
    <lineage>
        <taxon>Bacteria</taxon>
        <taxon>Pseudomonadati</taxon>
        <taxon>Pseudomonadota</taxon>
        <taxon>Gammaproteobacteria</taxon>
        <taxon>Oceanospirillales</taxon>
        <taxon>Halomonadaceae</taxon>
        <taxon>Halomonas</taxon>
    </lineage>
</organism>
<reference evidence="2 3" key="1">
    <citation type="submission" date="2018-03" db="EMBL/GenBank/DDBJ databases">
        <authorList>
            <person name="Zhou J."/>
            <person name="Li X."/>
            <person name="Xue M."/>
            <person name="Yin J."/>
        </authorList>
    </citation>
    <scope>NUCLEOTIDE SEQUENCE [LARGE SCALE GENOMIC DNA]</scope>
    <source>
        <strain evidence="2 3">SYSU ZJ2214</strain>
    </source>
</reference>
<comment type="caution">
    <text evidence="2">The sequence shown here is derived from an EMBL/GenBank/DDBJ whole genome shotgun (WGS) entry which is preliminary data.</text>
</comment>
<gene>
    <name evidence="2" type="ORF">C6W88_19975</name>
</gene>
<keyword evidence="3" id="KW-1185">Reference proteome</keyword>
<dbReference type="InterPro" id="IPR036271">
    <property type="entry name" value="Tet_transcr_reg_TetR-rel_C_sf"/>
</dbReference>
<dbReference type="Proteomes" id="UP000241895">
    <property type="component" value="Unassembled WGS sequence"/>
</dbReference>
<evidence type="ECO:0000313" key="2">
    <source>
        <dbReference type="EMBL" id="PTL89104.1"/>
    </source>
</evidence>
<evidence type="ECO:0000259" key="1">
    <source>
        <dbReference type="Pfam" id="PF08362"/>
    </source>
</evidence>
<dbReference type="Pfam" id="PF08362">
    <property type="entry name" value="TetR_C_3"/>
    <property type="match status" value="1"/>
</dbReference>
<feature type="non-terminal residue" evidence="2">
    <location>
        <position position="1"/>
    </location>
</feature>
<sequence length="53" mass="5838">LIWSATQHYADFQSQVAGITGHDDFTDDDMQRVTDFLIQVVLKGCGVRSSPAP</sequence>
<feature type="domain" description="Transcription regulator YcdC C-terminal" evidence="1">
    <location>
        <begin position="2"/>
        <end position="47"/>
    </location>
</feature>
<dbReference type="Gene3D" id="1.10.357.10">
    <property type="entry name" value="Tetracycline Repressor, domain 2"/>
    <property type="match status" value="1"/>
</dbReference>
<proteinExistence type="predicted"/>
<evidence type="ECO:0000313" key="3">
    <source>
        <dbReference type="Proteomes" id="UP000241895"/>
    </source>
</evidence>
<name>A0ABX5IVE9_9GAMM</name>
<accession>A0ABX5IVE9</accession>